<dbReference type="EMBL" id="JAWNGG020000029">
    <property type="protein sequence ID" value="KAK9307406.1"/>
    <property type="molecule type" value="Genomic_DNA"/>
</dbReference>
<keyword evidence="2" id="KW-1185">Reference proteome</keyword>
<gene>
    <name evidence="1" type="ORF">QLX08_002223</name>
</gene>
<dbReference type="Proteomes" id="UP001432146">
    <property type="component" value="Unassembled WGS sequence"/>
</dbReference>
<organism evidence="1 2">
    <name type="scientific">Tetragonisca angustula</name>
    <dbReference type="NCBI Taxonomy" id="166442"/>
    <lineage>
        <taxon>Eukaryota</taxon>
        <taxon>Metazoa</taxon>
        <taxon>Ecdysozoa</taxon>
        <taxon>Arthropoda</taxon>
        <taxon>Hexapoda</taxon>
        <taxon>Insecta</taxon>
        <taxon>Pterygota</taxon>
        <taxon>Neoptera</taxon>
        <taxon>Endopterygota</taxon>
        <taxon>Hymenoptera</taxon>
        <taxon>Apocrita</taxon>
        <taxon>Aculeata</taxon>
        <taxon>Apoidea</taxon>
        <taxon>Anthophila</taxon>
        <taxon>Apidae</taxon>
        <taxon>Tetragonisca</taxon>
    </lineage>
</organism>
<reference evidence="1 2" key="1">
    <citation type="submission" date="2024-05" db="EMBL/GenBank/DDBJ databases">
        <title>The nuclear and mitochondrial genome assemblies of Tetragonisca angustula (Apidae: Meliponini), a tiny yet remarkable pollinator in the Neotropics.</title>
        <authorList>
            <person name="Ferrari R."/>
            <person name="Ricardo P.C."/>
            <person name="Dias F.C."/>
            <person name="Araujo N.S."/>
            <person name="Soares D.O."/>
            <person name="Zhou Q.-S."/>
            <person name="Zhu C.-D."/>
            <person name="Coutinho L."/>
            <person name="Airas M.C."/>
            <person name="Batista T.M."/>
        </authorList>
    </citation>
    <scope>NUCLEOTIDE SEQUENCE [LARGE SCALE GENOMIC DNA]</scope>
    <source>
        <strain evidence="1">ASF017062</strain>
        <tissue evidence="1">Abdomen</tissue>
    </source>
</reference>
<comment type="caution">
    <text evidence="1">The sequence shown here is derived from an EMBL/GenBank/DDBJ whole genome shotgun (WGS) entry which is preliminary data.</text>
</comment>
<name>A0AAW1AEC3_9HYME</name>
<dbReference type="AlphaFoldDB" id="A0AAW1AEC3"/>
<evidence type="ECO:0000313" key="1">
    <source>
        <dbReference type="EMBL" id="KAK9307406.1"/>
    </source>
</evidence>
<accession>A0AAW1AEC3</accession>
<proteinExistence type="predicted"/>
<evidence type="ECO:0000313" key="2">
    <source>
        <dbReference type="Proteomes" id="UP001432146"/>
    </source>
</evidence>
<sequence length="72" mass="8262">MHVDEILTARSGHAMNWMNLVRHDVCGREGIGKVLTARSGHAMNWINLVRHDVCAARTRRIWQRKLCPVQST</sequence>
<protein>
    <submittedName>
        <fullName evidence="1">Uncharacterized protein</fullName>
    </submittedName>
</protein>